<dbReference type="InterPro" id="IPR009060">
    <property type="entry name" value="UBA-like_sf"/>
</dbReference>
<feature type="compositionally biased region" description="Basic and acidic residues" evidence="1">
    <location>
        <begin position="553"/>
        <end position="568"/>
    </location>
</feature>
<dbReference type="Gene3D" id="1.10.8.10">
    <property type="entry name" value="DNA helicase RuvA subunit, C-terminal domain"/>
    <property type="match status" value="1"/>
</dbReference>
<dbReference type="SUPFAM" id="SSF46934">
    <property type="entry name" value="UBA-like"/>
    <property type="match status" value="1"/>
</dbReference>
<name>A0A8J5XIP9_DIALT</name>
<organism evidence="3 4">
    <name type="scientific">Diacronema lutheri</name>
    <name type="common">Unicellular marine alga</name>
    <name type="synonym">Monochrysis lutheri</name>
    <dbReference type="NCBI Taxonomy" id="2081491"/>
    <lineage>
        <taxon>Eukaryota</taxon>
        <taxon>Haptista</taxon>
        <taxon>Haptophyta</taxon>
        <taxon>Pavlovophyceae</taxon>
        <taxon>Pavlovales</taxon>
        <taxon>Pavlovaceae</taxon>
        <taxon>Diacronema</taxon>
    </lineage>
</organism>
<comment type="caution">
    <text evidence="3">The sequence shown here is derived from an EMBL/GenBank/DDBJ whole genome shotgun (WGS) entry which is preliminary data.</text>
</comment>
<feature type="compositionally biased region" description="Polar residues" evidence="1">
    <location>
        <begin position="770"/>
        <end position="783"/>
    </location>
</feature>
<feature type="compositionally biased region" description="Acidic residues" evidence="1">
    <location>
        <begin position="518"/>
        <end position="529"/>
    </location>
</feature>
<accession>A0A8J5XIP9</accession>
<dbReference type="Proteomes" id="UP000751190">
    <property type="component" value="Unassembled WGS sequence"/>
</dbReference>
<dbReference type="EMBL" id="JAGTXO010000004">
    <property type="protein sequence ID" value="KAG8468318.1"/>
    <property type="molecule type" value="Genomic_DNA"/>
</dbReference>
<feature type="compositionally biased region" description="Low complexity" evidence="1">
    <location>
        <begin position="458"/>
        <end position="471"/>
    </location>
</feature>
<keyword evidence="4" id="KW-1185">Reference proteome</keyword>
<evidence type="ECO:0000313" key="3">
    <source>
        <dbReference type="EMBL" id="KAG8468318.1"/>
    </source>
</evidence>
<feature type="compositionally biased region" description="Acidic residues" evidence="1">
    <location>
        <begin position="722"/>
        <end position="732"/>
    </location>
</feature>
<feature type="region of interest" description="Disordered" evidence="1">
    <location>
        <begin position="518"/>
        <end position="537"/>
    </location>
</feature>
<gene>
    <name evidence="3" type="ORF">KFE25_013401</name>
</gene>
<proteinExistence type="predicted"/>
<feature type="region of interest" description="Disordered" evidence="1">
    <location>
        <begin position="444"/>
        <end position="479"/>
    </location>
</feature>
<dbReference type="GO" id="GO:0043130">
    <property type="term" value="F:ubiquitin binding"/>
    <property type="evidence" value="ECO:0007669"/>
    <property type="project" value="TreeGrafter"/>
</dbReference>
<dbReference type="InterPro" id="IPR052586">
    <property type="entry name" value="ASCC2"/>
</dbReference>
<feature type="compositionally biased region" description="Low complexity" evidence="1">
    <location>
        <begin position="300"/>
        <end position="325"/>
    </location>
</feature>
<dbReference type="InterPro" id="IPR001660">
    <property type="entry name" value="SAM"/>
</dbReference>
<dbReference type="Gene3D" id="1.10.150.50">
    <property type="entry name" value="Transcription Factor, Ets-1"/>
    <property type="match status" value="1"/>
</dbReference>
<dbReference type="AlphaFoldDB" id="A0A8J5XIP9"/>
<feature type="region of interest" description="Disordered" evidence="1">
    <location>
        <begin position="549"/>
        <end position="594"/>
    </location>
</feature>
<reference evidence="3" key="1">
    <citation type="submission" date="2021-05" db="EMBL/GenBank/DDBJ databases">
        <title>The genome of the haptophyte Pavlova lutheri (Diacronema luteri, Pavlovales) - a model for lipid biosynthesis in eukaryotic algae.</title>
        <authorList>
            <person name="Hulatt C.J."/>
            <person name="Posewitz M.C."/>
        </authorList>
    </citation>
    <scope>NUCLEOTIDE SEQUENCE</scope>
    <source>
        <strain evidence="3">NIVA-4/92</strain>
    </source>
</reference>
<dbReference type="PANTHER" id="PTHR21494:SF0">
    <property type="entry name" value="ACTIVATING SIGNAL COINTEGRATOR 1 COMPLEX SUBUNIT 2"/>
    <property type="match status" value="1"/>
</dbReference>
<protein>
    <recommendedName>
        <fullName evidence="2">SAM domain-containing protein</fullName>
    </recommendedName>
</protein>
<feature type="compositionally biased region" description="Basic and acidic residues" evidence="1">
    <location>
        <begin position="581"/>
        <end position="594"/>
    </location>
</feature>
<sequence length="808" mass="81719">MAGLVEFLPSDNGNNGEVEAELRAERVVAALTTELRALLALEARAFAARAHAQSGPIALAVESFLAHRARETGVAPHAPAEPRGRDPYCELDRLMLLLIARLAELPRADSTAGAARTPFPPPSTAPQLLDVAALYGLSEPTRAGEIISRAFARLPGLVADLAEALELCSDLVEHAVQQLRAAAAAPGLAPPQAEAAAALASVRDAAFTLHALAVCHPPSLARALLPAHGEPTRLARSLCQAYAAVPAAGAAARAPAAREARAHALLLFAHTAGAVHIAVDVSGDAAVPDAARGRGGAARGGRSARNGRAGRAAGASGAGPSSSPDSGGGDSSERAPDEVRAPNTALAALAAEGARLVADLARAFPRAAALCASARAGATAASGAAVDSAAVAQVLELIPDLGGGFVSACLWHCKGDVPRTLDLLLAGGKLPPQLARLDRACASWQPPDARMPQPVGQPLASARRPAGAAPRWQKSAGAQTRELLDDARADGRTLPRAALRRLERGDGADDERDEFALLYDDDYDDDEDALPSSALARTDDGAAAADAGVLGAPDEHAATRRAAADPRADAPPAGRSPVDGARAHGEPSDARVDGPRSVAEWLGALGLPANGLAPLLARAGFGRLELVPRASDGALAAAGVTNPRDRARILAGARRLAERAGAGLGQGAAAAVAAAAAASAGDDYFAATRLHFDREAGGFWAEDGSTDAARRAAAASGAFSSTDDDGDGEDAPDVGGVTADYASGGGGRAAGRAAGRARGDARGRGVGGHPTSQLSGQQSQAVRNTAADHRRKGHGQQQRAYAKQGRPF</sequence>
<evidence type="ECO:0000256" key="1">
    <source>
        <dbReference type="SAM" id="MobiDB-lite"/>
    </source>
</evidence>
<evidence type="ECO:0000313" key="4">
    <source>
        <dbReference type="Proteomes" id="UP000751190"/>
    </source>
</evidence>
<dbReference type="SUPFAM" id="SSF47769">
    <property type="entry name" value="SAM/Pointed domain"/>
    <property type="match status" value="1"/>
</dbReference>
<feature type="region of interest" description="Disordered" evidence="1">
    <location>
        <begin position="289"/>
        <end position="338"/>
    </location>
</feature>
<dbReference type="SMART" id="SM00454">
    <property type="entry name" value="SAM"/>
    <property type="match status" value="1"/>
</dbReference>
<feature type="domain" description="SAM" evidence="2">
    <location>
        <begin position="590"/>
        <end position="659"/>
    </location>
</feature>
<dbReference type="PANTHER" id="PTHR21494">
    <property type="entry name" value="ACTIVATING SIGNAL COINTEGRATOR 1 COMPLEX SUBUNIT 2 ASC-1 COMPLEX SUBUNIT P100"/>
    <property type="match status" value="1"/>
</dbReference>
<feature type="region of interest" description="Disordered" evidence="1">
    <location>
        <begin position="715"/>
        <end position="808"/>
    </location>
</feature>
<dbReference type="InterPro" id="IPR013761">
    <property type="entry name" value="SAM/pointed_sf"/>
</dbReference>
<dbReference type="OrthoDB" id="5577209at2759"/>
<evidence type="ECO:0000259" key="2">
    <source>
        <dbReference type="SMART" id="SM00454"/>
    </source>
</evidence>